<evidence type="ECO:0000313" key="1">
    <source>
        <dbReference type="EMBL" id="RLK08173.1"/>
    </source>
</evidence>
<dbReference type="InterPro" id="IPR029044">
    <property type="entry name" value="Nucleotide-diphossugar_trans"/>
</dbReference>
<keyword evidence="2" id="KW-1185">Reference proteome</keyword>
<name>A0A497ZM81_9RHOB</name>
<sequence>MPEKTTKKIAVFFNVEPGPLEVQAHLLVNSLKLFCEDYHSLHAHCRSDRIDELQPETRTMLASRDVELRVLENPFSDGYPAGNKIAGAALERDADFSLFLDTDTFLTQNTSFAEIAYPQKVSVCPETRNAWTNRPRVWRQVYALFGLPKPEAKVQLLLGQFSHPFFNAGMVLFPTGSFGDLWLDTAQQIDKMTGLRGRRPWLDQISLPVAIARYGQDALNSVSRIWNDTPDLPDEGTRLLHYHRPRRLRVRGRMHLADLVFQSSGSEFESYGDLIRYYSAKGVVSDAKALSHVNLSTPIPKPRPNS</sequence>
<dbReference type="RefSeq" id="WP_029622230.1">
    <property type="nucleotide sequence ID" value="NZ_RCCT01000002.1"/>
</dbReference>
<dbReference type="STRING" id="981384.GCA_000192475_00516"/>
<gene>
    <name evidence="1" type="ORF">CLV75_1842</name>
</gene>
<reference evidence="1 2" key="1">
    <citation type="submission" date="2018-10" db="EMBL/GenBank/DDBJ databases">
        <title>Genomic Encyclopedia of Archaeal and Bacterial Type Strains, Phase II (KMG-II): from individual species to whole genera.</title>
        <authorList>
            <person name="Goeker M."/>
        </authorList>
    </citation>
    <scope>NUCLEOTIDE SEQUENCE [LARGE SCALE GENOMIC DNA]</scope>
    <source>
        <strain evidence="1 2">DSM 29317</strain>
    </source>
</reference>
<accession>A0A497ZM81</accession>
<dbReference type="AlphaFoldDB" id="A0A497ZM81"/>
<evidence type="ECO:0008006" key="3">
    <source>
        <dbReference type="Google" id="ProtNLM"/>
    </source>
</evidence>
<organism evidence="1 2">
    <name type="scientific">Ruegeria conchae</name>
    <dbReference type="NCBI Taxonomy" id="981384"/>
    <lineage>
        <taxon>Bacteria</taxon>
        <taxon>Pseudomonadati</taxon>
        <taxon>Pseudomonadota</taxon>
        <taxon>Alphaproteobacteria</taxon>
        <taxon>Rhodobacterales</taxon>
        <taxon>Roseobacteraceae</taxon>
        <taxon>Ruegeria</taxon>
    </lineage>
</organism>
<dbReference type="Proteomes" id="UP000271700">
    <property type="component" value="Unassembled WGS sequence"/>
</dbReference>
<protein>
    <recommendedName>
        <fullName evidence="3">Glycosyl transferase family 2</fullName>
    </recommendedName>
</protein>
<dbReference type="SUPFAM" id="SSF53448">
    <property type="entry name" value="Nucleotide-diphospho-sugar transferases"/>
    <property type="match status" value="1"/>
</dbReference>
<proteinExistence type="predicted"/>
<comment type="caution">
    <text evidence="1">The sequence shown here is derived from an EMBL/GenBank/DDBJ whole genome shotgun (WGS) entry which is preliminary data.</text>
</comment>
<evidence type="ECO:0000313" key="2">
    <source>
        <dbReference type="Proteomes" id="UP000271700"/>
    </source>
</evidence>
<dbReference type="EMBL" id="RCCT01000002">
    <property type="protein sequence ID" value="RLK08173.1"/>
    <property type="molecule type" value="Genomic_DNA"/>
</dbReference>
<dbReference type="OrthoDB" id="7648032at2"/>